<dbReference type="GO" id="GO:0004559">
    <property type="term" value="F:alpha-mannosidase activity"/>
    <property type="evidence" value="ECO:0007669"/>
    <property type="project" value="InterPro"/>
</dbReference>
<name>W7UCD6_9STRA</name>
<dbReference type="OrthoDB" id="10640946at2759"/>
<evidence type="ECO:0000313" key="3">
    <source>
        <dbReference type="EMBL" id="EWM30644.1"/>
    </source>
</evidence>
<evidence type="ECO:0000256" key="1">
    <source>
        <dbReference type="ARBA" id="ARBA00022801"/>
    </source>
</evidence>
<keyword evidence="1 3" id="KW-0378">Hydrolase</keyword>
<protein>
    <submittedName>
        <fullName evidence="3">Glycosyl hydrolase, family 13, all-beta</fullName>
    </submittedName>
</protein>
<proteinExistence type="predicted"/>
<dbReference type="GO" id="GO:0006013">
    <property type="term" value="P:mannose metabolic process"/>
    <property type="evidence" value="ECO:0007669"/>
    <property type="project" value="InterPro"/>
</dbReference>
<dbReference type="InterPro" id="IPR037094">
    <property type="entry name" value="Glyco_hydro_38_cen_sf"/>
</dbReference>
<feature type="region of interest" description="Disordered" evidence="2">
    <location>
        <begin position="191"/>
        <end position="216"/>
    </location>
</feature>
<dbReference type="AlphaFoldDB" id="W7UCD6"/>
<dbReference type="Gene3D" id="1.20.1270.50">
    <property type="entry name" value="Glycoside hydrolase family 38, central domain"/>
    <property type="match status" value="1"/>
</dbReference>
<dbReference type="SUPFAM" id="SSF88688">
    <property type="entry name" value="Families 57/38 glycoside transferase middle domain"/>
    <property type="match status" value="1"/>
</dbReference>
<keyword evidence="4" id="KW-1185">Reference proteome</keyword>
<dbReference type="Proteomes" id="UP000019335">
    <property type="component" value="Chromosome 1"/>
</dbReference>
<accession>W7UCD6</accession>
<comment type="caution">
    <text evidence="3">The sequence shown here is derived from an EMBL/GenBank/DDBJ whole genome shotgun (WGS) entry which is preliminary data.</text>
</comment>
<organism evidence="3 4">
    <name type="scientific">Nannochloropsis gaditana</name>
    <dbReference type="NCBI Taxonomy" id="72520"/>
    <lineage>
        <taxon>Eukaryota</taxon>
        <taxon>Sar</taxon>
        <taxon>Stramenopiles</taxon>
        <taxon>Ochrophyta</taxon>
        <taxon>Eustigmatophyceae</taxon>
        <taxon>Eustigmatales</taxon>
        <taxon>Monodopsidaceae</taxon>
        <taxon>Nannochloropsis</taxon>
    </lineage>
</organism>
<sequence>MARLKLSPGSHSIMLRYLVRPPAHRAGPGYSFHHVIIHALPFPHDRAAEMVSALLPPSISGAWQKDLESARRDADLFPHHDNLPATGYNFNNVDLLVRLDRAQTLSRQIFAQALHAWLAKEQEAIDPSSPPPSLPSSFTFNADAARAIDDGQAPVSVLVVNTLGWPRNATVTIRVSRSDLKVTCSLQPTMHTANTTHPEAPHSSLFPAAPGPDRGL</sequence>
<dbReference type="EMBL" id="AZIL01000009">
    <property type="protein sequence ID" value="EWM30644.1"/>
    <property type="molecule type" value="Genomic_DNA"/>
</dbReference>
<reference evidence="3 4" key="1">
    <citation type="journal article" date="2014" name="Mol. Plant">
        <title>Chromosome Scale Genome Assembly and Transcriptome Profiling of Nannochloropsis gaditana in Nitrogen Depletion.</title>
        <authorList>
            <person name="Corteggiani Carpinelli E."/>
            <person name="Telatin A."/>
            <person name="Vitulo N."/>
            <person name="Forcato C."/>
            <person name="D'Angelo M."/>
            <person name="Schiavon R."/>
            <person name="Vezzi A."/>
            <person name="Giacometti G.M."/>
            <person name="Morosinotto T."/>
            <person name="Valle G."/>
        </authorList>
    </citation>
    <scope>NUCLEOTIDE SEQUENCE [LARGE SCALE GENOMIC DNA]</scope>
    <source>
        <strain evidence="3 4">B-31</strain>
    </source>
</reference>
<gene>
    <name evidence="3" type="ORF">Naga_101467g1</name>
</gene>
<evidence type="ECO:0000256" key="2">
    <source>
        <dbReference type="SAM" id="MobiDB-lite"/>
    </source>
</evidence>
<evidence type="ECO:0000313" key="4">
    <source>
        <dbReference type="Proteomes" id="UP000019335"/>
    </source>
</evidence>
<dbReference type="InterPro" id="IPR028995">
    <property type="entry name" value="Glyco_hydro_57/38_cen_sf"/>
</dbReference>